<evidence type="ECO:0000256" key="1">
    <source>
        <dbReference type="ARBA" id="ARBA00023125"/>
    </source>
</evidence>
<dbReference type="Pfam" id="PF00440">
    <property type="entry name" value="TetR_N"/>
    <property type="match status" value="1"/>
</dbReference>
<sequence>MNVEQAPPGPARPETAGRREAIETAALELLDSEGPDAVTTRAVSAKAGVRPMTIYRLFGDMDELVRAATARGFDRYIAAKHDLPPTDDPVDALRAGWDLHVGYGLDHPQVYAVAYGRYTPGVPQPALDAAARILRTLVERVAEAGRLTQDVDRAAQVIHSAGCGVTLTLMALPADQRDMSVSVTCREAVLAAVTTGATPQSGRDVARHAVALSRLLPDDATFSPGERLLLDEWLARLS</sequence>
<proteinExistence type="predicted"/>
<comment type="caution">
    <text evidence="4">The sequence shown here is derived from an EMBL/GenBank/DDBJ whole genome shotgun (WGS) entry which is preliminary data.</text>
</comment>
<dbReference type="Proteomes" id="UP001501414">
    <property type="component" value="Unassembled WGS sequence"/>
</dbReference>
<dbReference type="PANTHER" id="PTHR30055:SF209">
    <property type="entry name" value="POSSIBLE TRANSCRIPTIONAL REGULATORY PROTEIN (PROBABLY TETR-FAMILY)"/>
    <property type="match status" value="1"/>
</dbReference>
<dbReference type="InterPro" id="IPR001647">
    <property type="entry name" value="HTH_TetR"/>
</dbReference>
<feature type="domain" description="HTH tetR-type" evidence="3">
    <location>
        <begin position="16"/>
        <end position="76"/>
    </location>
</feature>
<accession>A0ABP4IAZ5</accession>
<feature type="DNA-binding region" description="H-T-H motif" evidence="2">
    <location>
        <begin position="39"/>
        <end position="58"/>
    </location>
</feature>
<dbReference type="InterPro" id="IPR036271">
    <property type="entry name" value="Tet_transcr_reg_TetR-rel_C_sf"/>
</dbReference>
<organism evidence="4 5">
    <name type="scientific">Pseudonocardia kongjuensis</name>
    <dbReference type="NCBI Taxonomy" id="102227"/>
    <lineage>
        <taxon>Bacteria</taxon>
        <taxon>Bacillati</taxon>
        <taxon>Actinomycetota</taxon>
        <taxon>Actinomycetes</taxon>
        <taxon>Pseudonocardiales</taxon>
        <taxon>Pseudonocardiaceae</taxon>
        <taxon>Pseudonocardia</taxon>
    </lineage>
</organism>
<dbReference type="Gene3D" id="1.10.357.10">
    <property type="entry name" value="Tetracycline Repressor, domain 2"/>
    <property type="match status" value="1"/>
</dbReference>
<name>A0ABP4IAZ5_9PSEU</name>
<keyword evidence="1 2" id="KW-0238">DNA-binding</keyword>
<dbReference type="PROSITE" id="PS50977">
    <property type="entry name" value="HTH_TETR_2"/>
    <property type="match status" value="1"/>
</dbReference>
<protein>
    <submittedName>
        <fullName evidence="4">TetR/AcrR family transcriptional regulator</fullName>
    </submittedName>
</protein>
<dbReference type="SUPFAM" id="SSF48498">
    <property type="entry name" value="Tetracyclin repressor-like, C-terminal domain"/>
    <property type="match status" value="1"/>
</dbReference>
<dbReference type="InterPro" id="IPR009057">
    <property type="entry name" value="Homeodomain-like_sf"/>
</dbReference>
<gene>
    <name evidence="4" type="ORF">GCM10009613_13210</name>
</gene>
<reference evidence="5" key="1">
    <citation type="journal article" date="2019" name="Int. J. Syst. Evol. Microbiol.">
        <title>The Global Catalogue of Microorganisms (GCM) 10K type strain sequencing project: providing services to taxonomists for standard genome sequencing and annotation.</title>
        <authorList>
            <consortium name="The Broad Institute Genomics Platform"/>
            <consortium name="The Broad Institute Genome Sequencing Center for Infectious Disease"/>
            <person name="Wu L."/>
            <person name="Ma J."/>
        </authorList>
    </citation>
    <scope>NUCLEOTIDE SEQUENCE [LARGE SCALE GENOMIC DNA]</scope>
    <source>
        <strain evidence="5">JCM 11896</strain>
    </source>
</reference>
<evidence type="ECO:0000313" key="4">
    <source>
        <dbReference type="EMBL" id="GAA1383599.1"/>
    </source>
</evidence>
<dbReference type="RefSeq" id="WP_344019439.1">
    <property type="nucleotide sequence ID" value="NZ_BAAAJK010000005.1"/>
</dbReference>
<keyword evidence="5" id="KW-1185">Reference proteome</keyword>
<evidence type="ECO:0000256" key="2">
    <source>
        <dbReference type="PROSITE-ProRule" id="PRU00335"/>
    </source>
</evidence>
<dbReference type="PANTHER" id="PTHR30055">
    <property type="entry name" value="HTH-TYPE TRANSCRIPTIONAL REGULATOR RUTR"/>
    <property type="match status" value="1"/>
</dbReference>
<evidence type="ECO:0000259" key="3">
    <source>
        <dbReference type="PROSITE" id="PS50977"/>
    </source>
</evidence>
<dbReference type="EMBL" id="BAAAJK010000005">
    <property type="protein sequence ID" value="GAA1383599.1"/>
    <property type="molecule type" value="Genomic_DNA"/>
</dbReference>
<dbReference type="SUPFAM" id="SSF46689">
    <property type="entry name" value="Homeodomain-like"/>
    <property type="match status" value="1"/>
</dbReference>
<dbReference type="InterPro" id="IPR050109">
    <property type="entry name" value="HTH-type_TetR-like_transc_reg"/>
</dbReference>
<evidence type="ECO:0000313" key="5">
    <source>
        <dbReference type="Proteomes" id="UP001501414"/>
    </source>
</evidence>